<dbReference type="OrthoDB" id="5297065at2"/>
<feature type="transmembrane region" description="Helical" evidence="6">
    <location>
        <begin position="200"/>
        <end position="221"/>
    </location>
</feature>
<keyword evidence="5" id="KW-0175">Coiled coil</keyword>
<keyword evidence="4 6" id="KW-0472">Membrane</keyword>
<reference evidence="9" key="1">
    <citation type="submission" date="2019-11" db="EMBL/GenBank/DDBJ databases">
        <title>Genome sequence of Heliorestis convoluta strain HH, an alkaliphilic and minimalistic phototrophic bacterium from a soda lake in Egypt.</title>
        <authorList>
            <person name="Dewey E.D."/>
            <person name="Stokes L.M."/>
            <person name="Burchell B.M."/>
            <person name="Shaffer K.N."/>
            <person name="Huntington A.M."/>
            <person name="Baker J.M."/>
            <person name="Nadendla S."/>
            <person name="Giglio M.G."/>
            <person name="Touchman J.W."/>
            <person name="Blankenship R.E."/>
            <person name="Madigan M.T."/>
            <person name="Sattley W.M."/>
        </authorList>
    </citation>
    <scope>NUCLEOTIDE SEQUENCE [LARGE SCALE GENOMIC DNA]</scope>
    <source>
        <strain evidence="9">HH</strain>
    </source>
</reference>
<feature type="transmembrane region" description="Helical" evidence="6">
    <location>
        <begin position="12"/>
        <end position="31"/>
    </location>
</feature>
<dbReference type="InterPro" id="IPR027359">
    <property type="entry name" value="Volt_channel_dom_sf"/>
</dbReference>
<evidence type="ECO:0000313" key="9">
    <source>
        <dbReference type="Proteomes" id="UP000366051"/>
    </source>
</evidence>
<evidence type="ECO:0000256" key="3">
    <source>
        <dbReference type="ARBA" id="ARBA00022989"/>
    </source>
</evidence>
<dbReference type="Gene3D" id="1.10.287.70">
    <property type="match status" value="1"/>
</dbReference>
<dbReference type="SUPFAM" id="SSF81324">
    <property type="entry name" value="Voltage-gated potassium channels"/>
    <property type="match status" value="1"/>
</dbReference>
<evidence type="ECO:0000259" key="7">
    <source>
        <dbReference type="Pfam" id="PF00520"/>
    </source>
</evidence>
<sequence>MKAFCQRIVGMPYFDHFIIALILLNSLVLGLETSSFLTSHFENWFYWIHKIILAFFIIEALIKITAVAPQWNRYFGNGWNLFDFSIIILSLIPMTGQFAMIARLVRLLRILRLVSTIPELRLIVTTLIRSIPSMGHILVLSGILFYIYGILGYHLFHQHDPELWGSFGLSLLTLFRVITLEDWTDVMYVAMELSPWAWTYFVSFVIIGTFVVINLFIAVVLNNLQDAKAAQEIKTERELTITKEPESELTHLLDQIKATQQKMLELQTELEKKLKT</sequence>
<keyword evidence="3 6" id="KW-1133">Transmembrane helix</keyword>
<feature type="transmembrane region" description="Helical" evidence="6">
    <location>
        <begin position="81"/>
        <end position="105"/>
    </location>
</feature>
<dbReference type="InterPro" id="IPR005821">
    <property type="entry name" value="Ion_trans_dom"/>
</dbReference>
<dbReference type="KEGG" id="hcv:FTV88_0702"/>
<dbReference type="AlphaFoldDB" id="A0A5Q2N3H7"/>
<keyword evidence="2 6" id="KW-0812">Transmembrane</keyword>
<dbReference type="Pfam" id="PF00520">
    <property type="entry name" value="Ion_trans"/>
    <property type="match status" value="1"/>
</dbReference>
<organism evidence="8 9">
    <name type="scientific">Heliorestis convoluta</name>
    <dbReference type="NCBI Taxonomy" id="356322"/>
    <lineage>
        <taxon>Bacteria</taxon>
        <taxon>Bacillati</taxon>
        <taxon>Bacillota</taxon>
        <taxon>Clostridia</taxon>
        <taxon>Eubacteriales</taxon>
        <taxon>Heliobacteriaceae</taxon>
        <taxon>Heliorestis</taxon>
    </lineage>
</organism>
<name>A0A5Q2N3H7_9FIRM</name>
<protein>
    <submittedName>
        <fullName evidence="8">Polycystin cation channel protein</fullName>
    </submittedName>
</protein>
<keyword evidence="9" id="KW-1185">Reference proteome</keyword>
<feature type="transmembrane region" description="Helical" evidence="6">
    <location>
        <begin position="137"/>
        <end position="156"/>
    </location>
</feature>
<feature type="transmembrane region" description="Helical" evidence="6">
    <location>
        <begin position="163"/>
        <end position="180"/>
    </location>
</feature>
<dbReference type="EMBL" id="CP045875">
    <property type="protein sequence ID" value="QGG46880.1"/>
    <property type="molecule type" value="Genomic_DNA"/>
</dbReference>
<dbReference type="InterPro" id="IPR043203">
    <property type="entry name" value="VGCC_Ca_Na"/>
</dbReference>
<evidence type="ECO:0000256" key="6">
    <source>
        <dbReference type="SAM" id="Phobius"/>
    </source>
</evidence>
<dbReference type="Proteomes" id="UP000366051">
    <property type="component" value="Chromosome"/>
</dbReference>
<dbReference type="PANTHER" id="PTHR10037:SF62">
    <property type="entry name" value="SODIUM CHANNEL PROTEIN 60E"/>
    <property type="match status" value="1"/>
</dbReference>
<dbReference type="PANTHER" id="PTHR10037">
    <property type="entry name" value="VOLTAGE-GATED CATION CHANNEL CALCIUM AND SODIUM"/>
    <property type="match status" value="1"/>
</dbReference>
<feature type="coiled-coil region" evidence="5">
    <location>
        <begin position="249"/>
        <end position="276"/>
    </location>
</feature>
<evidence type="ECO:0000256" key="4">
    <source>
        <dbReference type="ARBA" id="ARBA00023136"/>
    </source>
</evidence>
<dbReference type="RefSeq" id="WP_153724374.1">
    <property type="nucleotide sequence ID" value="NZ_CP045875.1"/>
</dbReference>
<evidence type="ECO:0000256" key="1">
    <source>
        <dbReference type="ARBA" id="ARBA00004141"/>
    </source>
</evidence>
<dbReference type="Gene3D" id="1.20.120.350">
    <property type="entry name" value="Voltage-gated potassium channels. Chain C"/>
    <property type="match status" value="1"/>
</dbReference>
<feature type="domain" description="Ion transport" evidence="7">
    <location>
        <begin position="12"/>
        <end position="231"/>
    </location>
</feature>
<gene>
    <name evidence="8" type="ORF">FTV88_0702</name>
</gene>
<proteinExistence type="predicted"/>
<dbReference type="GO" id="GO:0005248">
    <property type="term" value="F:voltage-gated sodium channel activity"/>
    <property type="evidence" value="ECO:0007669"/>
    <property type="project" value="TreeGrafter"/>
</dbReference>
<comment type="subcellular location">
    <subcellularLocation>
        <location evidence="1">Membrane</location>
        <topology evidence="1">Multi-pass membrane protein</topology>
    </subcellularLocation>
</comment>
<evidence type="ECO:0000256" key="2">
    <source>
        <dbReference type="ARBA" id="ARBA00022692"/>
    </source>
</evidence>
<feature type="transmembrane region" description="Helical" evidence="6">
    <location>
        <begin position="51"/>
        <end position="69"/>
    </location>
</feature>
<evidence type="ECO:0000313" key="8">
    <source>
        <dbReference type="EMBL" id="QGG46880.1"/>
    </source>
</evidence>
<dbReference type="GO" id="GO:0001518">
    <property type="term" value="C:voltage-gated sodium channel complex"/>
    <property type="evidence" value="ECO:0007669"/>
    <property type="project" value="TreeGrafter"/>
</dbReference>
<accession>A0A5Q2N3H7</accession>
<evidence type="ECO:0000256" key="5">
    <source>
        <dbReference type="SAM" id="Coils"/>
    </source>
</evidence>